<sequence length="224" mass="24782">MASESIVSQVQRKIELQSPDDLTYLITNVRNAAAARLNEAFPHLEGDDGEDDLRNQIEALVNEQYINKTFKLAAPNLTINGLPVAPNDFLADGGPVTPDTAYEPFDARKRQRVADLITQEEKLLEDVASLKRAVPAKAAAEHVDRLREGVKRDEELAAARIALGSMEEEASLQGVGRLERQQRVESSFNGAVETLERLKTDMSTVVAKMERARVAGEYVVNNKR</sequence>
<dbReference type="EMBL" id="CDPU01000005">
    <property type="protein sequence ID" value="CEO46634.1"/>
    <property type="molecule type" value="Genomic_DNA"/>
</dbReference>
<organism evidence="1">
    <name type="scientific">Bionectria ochroleuca</name>
    <name type="common">Gliocladium roseum</name>
    <dbReference type="NCBI Taxonomy" id="29856"/>
    <lineage>
        <taxon>Eukaryota</taxon>
        <taxon>Fungi</taxon>
        <taxon>Dikarya</taxon>
        <taxon>Ascomycota</taxon>
        <taxon>Pezizomycotina</taxon>
        <taxon>Sordariomycetes</taxon>
        <taxon>Hypocreomycetidae</taxon>
        <taxon>Hypocreales</taxon>
        <taxon>Bionectriaceae</taxon>
        <taxon>Clonostachys</taxon>
    </lineage>
</organism>
<name>A0A0B7JNR9_BIOOC</name>
<evidence type="ECO:0000313" key="1">
    <source>
        <dbReference type="EMBL" id="CEO46634.1"/>
    </source>
</evidence>
<gene>
    <name evidence="1" type="ORF">BN869_000002689_1</name>
</gene>
<dbReference type="PANTHER" id="PTHR31749">
    <property type="entry name" value="KINETOCHORE-ASSOCIATED PROTEIN NSL1 HOMOLOG"/>
    <property type="match status" value="1"/>
</dbReference>
<dbReference type="GO" id="GO:0000444">
    <property type="term" value="C:MIS12/MIND type complex"/>
    <property type="evidence" value="ECO:0007669"/>
    <property type="project" value="TreeGrafter"/>
</dbReference>
<evidence type="ECO:0008006" key="2">
    <source>
        <dbReference type="Google" id="ProtNLM"/>
    </source>
</evidence>
<dbReference type="PANTHER" id="PTHR31749:SF3">
    <property type="entry name" value="KINETOCHORE-ASSOCIATED PROTEIN NSL1 HOMOLOG"/>
    <property type="match status" value="1"/>
</dbReference>
<protein>
    <recommendedName>
        <fullName evidence="2">Kinetochore protein mis14</fullName>
    </recommendedName>
</protein>
<dbReference type="AlphaFoldDB" id="A0A0B7JNR9"/>
<proteinExistence type="predicted"/>
<dbReference type="Pfam" id="PF08641">
    <property type="entry name" value="Mis14"/>
    <property type="match status" value="1"/>
</dbReference>
<accession>A0A0B7JNR9</accession>
<dbReference type="InterPro" id="IPR013950">
    <property type="entry name" value="Mis14/Nsl1"/>
</dbReference>
<dbReference type="GO" id="GO:0000070">
    <property type="term" value="P:mitotic sister chromatid segregation"/>
    <property type="evidence" value="ECO:0007669"/>
    <property type="project" value="InterPro"/>
</dbReference>
<reference evidence="1" key="1">
    <citation type="submission" date="2015-01" db="EMBL/GenBank/DDBJ databases">
        <authorList>
            <person name="Durling Mikael"/>
        </authorList>
    </citation>
    <scope>NUCLEOTIDE SEQUENCE</scope>
</reference>